<dbReference type="EMBL" id="GFWV01001734">
    <property type="protein sequence ID" value="MAA26464.1"/>
    <property type="molecule type" value="Transcribed_RNA"/>
</dbReference>
<name>A0A293LD75_ORNER</name>
<evidence type="ECO:0000313" key="1">
    <source>
        <dbReference type="EMBL" id="MAA26464.1"/>
    </source>
</evidence>
<reference evidence="1" key="1">
    <citation type="submission" date="2017-08" db="EMBL/GenBank/DDBJ databases">
        <title>Ornithodoros erraticus midgut genes differentially expressed after blood feeding.</title>
        <authorList>
            <person name="Oleaga A."/>
        </authorList>
    </citation>
    <scope>NUCLEOTIDE SEQUENCE</scope>
    <source>
        <strain evidence="1">Female</strain>
        <tissue evidence="1">Gut</tissue>
    </source>
</reference>
<accession>A0A293LD75</accession>
<protein>
    <submittedName>
        <fullName evidence="1">Uncharacterized protein</fullName>
    </submittedName>
</protein>
<dbReference type="AlphaFoldDB" id="A0A293LD75"/>
<sequence>MSCRSTVPQSFRSTIIAFGHHTDGFVSFDSSVVCGYTNSFVSPLASYSEPGNHQQPSIDVLSISTNHPFPSRFEFQNSMVRFQEE</sequence>
<organism evidence="1">
    <name type="scientific">Ornithodoros erraticus</name>
    <name type="common">European soft tick</name>
    <name type="synonym">Alectorobius erraticus</name>
    <dbReference type="NCBI Taxonomy" id="265619"/>
    <lineage>
        <taxon>Eukaryota</taxon>
        <taxon>Metazoa</taxon>
        <taxon>Ecdysozoa</taxon>
        <taxon>Arthropoda</taxon>
        <taxon>Chelicerata</taxon>
        <taxon>Arachnida</taxon>
        <taxon>Acari</taxon>
        <taxon>Parasitiformes</taxon>
        <taxon>Ixodida</taxon>
        <taxon>Ixodoidea</taxon>
        <taxon>Argasidae</taxon>
        <taxon>Ornithodorinae</taxon>
        <taxon>Ornithodoros</taxon>
    </lineage>
</organism>
<proteinExistence type="predicted"/>